<organism evidence="9 10">
    <name type="scientific">Streptomyces rhizosphaericus</name>
    <dbReference type="NCBI Taxonomy" id="114699"/>
    <lineage>
        <taxon>Bacteria</taxon>
        <taxon>Bacillati</taxon>
        <taxon>Actinomycetota</taxon>
        <taxon>Actinomycetes</taxon>
        <taxon>Kitasatosporales</taxon>
        <taxon>Streptomycetaceae</taxon>
        <taxon>Streptomyces</taxon>
        <taxon>Streptomyces violaceusniger group</taxon>
    </lineage>
</organism>
<comment type="caution">
    <text evidence="9">The sequence shown here is derived from an EMBL/GenBank/DDBJ whole genome shotgun (WGS) entry which is preliminary data.</text>
</comment>
<evidence type="ECO:0000256" key="3">
    <source>
        <dbReference type="ARBA" id="ARBA00022692"/>
    </source>
</evidence>
<evidence type="ECO:0000256" key="7">
    <source>
        <dbReference type="SAM" id="MobiDB-lite"/>
    </source>
</evidence>
<evidence type="ECO:0000313" key="10">
    <source>
        <dbReference type="Proteomes" id="UP001500418"/>
    </source>
</evidence>
<feature type="transmembrane region" description="Helical" evidence="8">
    <location>
        <begin position="193"/>
        <end position="214"/>
    </location>
</feature>
<keyword evidence="10" id="KW-1185">Reference proteome</keyword>
<dbReference type="InterPro" id="IPR000425">
    <property type="entry name" value="MIP"/>
</dbReference>
<dbReference type="Proteomes" id="UP001500418">
    <property type="component" value="Unassembled WGS sequence"/>
</dbReference>
<dbReference type="Pfam" id="PF00230">
    <property type="entry name" value="MIP"/>
    <property type="match status" value="1"/>
</dbReference>
<gene>
    <name evidence="9" type="ORF">GCM10009575_097150</name>
</gene>
<dbReference type="PANTHER" id="PTHR45724:SF13">
    <property type="entry name" value="AQUAPORIN NIP1-1-RELATED"/>
    <property type="match status" value="1"/>
</dbReference>
<feature type="transmembrane region" description="Helical" evidence="8">
    <location>
        <begin position="118"/>
        <end position="137"/>
    </location>
</feature>
<keyword evidence="2 6" id="KW-0813">Transport</keyword>
<feature type="transmembrane region" description="Helical" evidence="8">
    <location>
        <begin position="149"/>
        <end position="173"/>
    </location>
</feature>
<feature type="region of interest" description="Disordered" evidence="7">
    <location>
        <begin position="220"/>
        <end position="244"/>
    </location>
</feature>
<dbReference type="PROSITE" id="PS00221">
    <property type="entry name" value="MIP"/>
    <property type="match status" value="1"/>
</dbReference>
<evidence type="ECO:0000256" key="1">
    <source>
        <dbReference type="ARBA" id="ARBA00004141"/>
    </source>
</evidence>
<evidence type="ECO:0000256" key="6">
    <source>
        <dbReference type="RuleBase" id="RU000477"/>
    </source>
</evidence>
<comment type="subcellular location">
    <subcellularLocation>
        <location evidence="1">Membrane</location>
        <topology evidence="1">Multi-pass membrane protein</topology>
    </subcellularLocation>
</comment>
<comment type="similarity">
    <text evidence="6">Belongs to the MIP/aquaporin (TC 1.A.8) family.</text>
</comment>
<feature type="transmembrane region" description="Helical" evidence="8">
    <location>
        <begin position="21"/>
        <end position="43"/>
    </location>
</feature>
<name>A0ABN1RRH0_9ACTN</name>
<dbReference type="InterPro" id="IPR022357">
    <property type="entry name" value="MIP_CS"/>
</dbReference>
<dbReference type="PRINTS" id="PR00783">
    <property type="entry name" value="MINTRINSICP"/>
</dbReference>
<dbReference type="PANTHER" id="PTHR45724">
    <property type="entry name" value="AQUAPORIN NIP2-1"/>
    <property type="match status" value="1"/>
</dbReference>
<evidence type="ECO:0000256" key="5">
    <source>
        <dbReference type="ARBA" id="ARBA00023136"/>
    </source>
</evidence>
<accession>A0ABN1RRH0</accession>
<reference evidence="9 10" key="1">
    <citation type="journal article" date="2019" name="Int. J. Syst. Evol. Microbiol.">
        <title>The Global Catalogue of Microorganisms (GCM) 10K type strain sequencing project: providing services to taxonomists for standard genome sequencing and annotation.</title>
        <authorList>
            <consortium name="The Broad Institute Genomics Platform"/>
            <consortium name="The Broad Institute Genome Sequencing Center for Infectious Disease"/>
            <person name="Wu L."/>
            <person name="Ma J."/>
        </authorList>
    </citation>
    <scope>NUCLEOTIDE SEQUENCE [LARGE SCALE GENOMIC DNA]</scope>
    <source>
        <strain evidence="9 10">JCM 11444</strain>
    </source>
</reference>
<dbReference type="InterPro" id="IPR034294">
    <property type="entry name" value="Aquaporin_transptr"/>
</dbReference>
<proteinExistence type="inferred from homology"/>
<protein>
    <submittedName>
        <fullName evidence="9">Aquaporin</fullName>
    </submittedName>
</protein>
<feature type="transmembrane region" description="Helical" evidence="8">
    <location>
        <begin position="83"/>
        <end position="103"/>
    </location>
</feature>
<evidence type="ECO:0000313" key="9">
    <source>
        <dbReference type="EMBL" id="GAA0962211.1"/>
    </source>
</evidence>
<keyword evidence="4 8" id="KW-1133">Transmembrane helix</keyword>
<keyword evidence="5 8" id="KW-0472">Membrane</keyword>
<dbReference type="InterPro" id="IPR023271">
    <property type="entry name" value="Aquaporin-like"/>
</dbReference>
<dbReference type="Gene3D" id="1.20.1080.10">
    <property type="entry name" value="Glycerol uptake facilitator protein"/>
    <property type="match status" value="1"/>
</dbReference>
<dbReference type="SUPFAM" id="SSF81338">
    <property type="entry name" value="Aquaporin-like"/>
    <property type="match status" value="1"/>
</dbReference>
<evidence type="ECO:0000256" key="4">
    <source>
        <dbReference type="ARBA" id="ARBA00022989"/>
    </source>
</evidence>
<keyword evidence="3 6" id="KW-0812">Transmembrane</keyword>
<feature type="compositionally biased region" description="Basic and acidic residues" evidence="7">
    <location>
        <begin position="220"/>
        <end position="234"/>
    </location>
</feature>
<evidence type="ECO:0000256" key="2">
    <source>
        <dbReference type="ARBA" id="ARBA00022448"/>
    </source>
</evidence>
<evidence type="ECO:0000256" key="8">
    <source>
        <dbReference type="SAM" id="Phobius"/>
    </source>
</evidence>
<sequence length="244" mass="24656">MTTEPSKGIALRKPLAEFIGALFLVFTITATVLSKAALAPLAIGASLMVMVYAGGHVSGAHFNPAVTLGVFVRGRIKGGEAMAYVVAQVAGGLVGGLIGRWVVDPDEVTAVSLSGRQIGAALAAEALLTFMLAYVVLNVATSSDHPQNSFYGLAIGFTVLAGAVAVGGISGGVFNPAVAVGGSVAGLFSWSSLWVYLIAQGVGGTLAGFVFLALNPDERETPRAEPDTAVRDVDAPGTGAPART</sequence>
<feature type="transmembrane region" description="Helical" evidence="8">
    <location>
        <begin position="49"/>
        <end position="71"/>
    </location>
</feature>
<dbReference type="EMBL" id="BAAAID010000150">
    <property type="protein sequence ID" value="GAA0962211.1"/>
    <property type="molecule type" value="Genomic_DNA"/>
</dbReference>